<organism evidence="1 2">
    <name type="scientific">Halorientalis persicus</name>
    <dbReference type="NCBI Taxonomy" id="1367881"/>
    <lineage>
        <taxon>Archaea</taxon>
        <taxon>Methanobacteriati</taxon>
        <taxon>Methanobacteriota</taxon>
        <taxon>Stenosarchaea group</taxon>
        <taxon>Halobacteria</taxon>
        <taxon>Halobacteriales</taxon>
        <taxon>Haloarculaceae</taxon>
        <taxon>Halorientalis</taxon>
    </lineage>
</organism>
<dbReference type="EMBL" id="FOCX01000065">
    <property type="protein sequence ID" value="SEP28817.1"/>
    <property type="molecule type" value="Genomic_DNA"/>
</dbReference>
<dbReference type="AlphaFoldDB" id="A0A1H8WN00"/>
<keyword evidence="2" id="KW-1185">Reference proteome</keyword>
<dbReference type="Proteomes" id="UP000198775">
    <property type="component" value="Unassembled WGS sequence"/>
</dbReference>
<proteinExistence type="predicted"/>
<accession>A0A1H8WN00</accession>
<evidence type="ECO:0000313" key="2">
    <source>
        <dbReference type="Proteomes" id="UP000198775"/>
    </source>
</evidence>
<feature type="non-terminal residue" evidence="1">
    <location>
        <position position="27"/>
    </location>
</feature>
<sequence length="27" mass="3156">MPASVVYRDESEKPDGSRYEMVAWRVP</sequence>
<name>A0A1H8WN00_9EURY</name>
<protein>
    <submittedName>
        <fullName evidence="1">Uncharacterized protein</fullName>
    </submittedName>
</protein>
<reference evidence="2" key="1">
    <citation type="submission" date="2016-10" db="EMBL/GenBank/DDBJ databases">
        <authorList>
            <person name="Varghese N."/>
            <person name="Submissions S."/>
        </authorList>
    </citation>
    <scope>NUCLEOTIDE SEQUENCE [LARGE SCALE GENOMIC DNA]</scope>
    <source>
        <strain evidence="2">IBRC-M 10043</strain>
    </source>
</reference>
<evidence type="ECO:0000313" key="1">
    <source>
        <dbReference type="EMBL" id="SEP28817.1"/>
    </source>
</evidence>
<gene>
    <name evidence="1" type="ORF">SAMN05216388_106510</name>
</gene>